<keyword evidence="3" id="KW-1185">Reference proteome</keyword>
<proteinExistence type="predicted"/>
<gene>
    <name evidence="2" type="ORF">H9Q08_05235</name>
</gene>
<organism evidence="2 3">
    <name type="scientific">Chryseobacterium indicum</name>
    <dbReference type="NCBI Taxonomy" id="2766954"/>
    <lineage>
        <taxon>Bacteria</taxon>
        <taxon>Pseudomonadati</taxon>
        <taxon>Bacteroidota</taxon>
        <taxon>Flavobacteriia</taxon>
        <taxon>Flavobacteriales</taxon>
        <taxon>Weeksellaceae</taxon>
        <taxon>Chryseobacterium group</taxon>
        <taxon>Chryseobacterium</taxon>
    </lineage>
</organism>
<sequence length="132" mass="15680">MEKKLKHLEFIHNTINRMSTNSFYIKGWCVTIVAALFALAEKDILTNFIFISYFVLFVFWFLNGFFLQLERKFRSLYDVVRLKSEMDIDFSMDISSFNSDFNSYFSALTSKSLLLFYFPLLVVVLIIIYLLK</sequence>
<protein>
    <recommendedName>
        <fullName evidence="4">DUF3899 domain-containing protein</fullName>
    </recommendedName>
</protein>
<evidence type="ECO:0000256" key="1">
    <source>
        <dbReference type="SAM" id="Phobius"/>
    </source>
</evidence>
<reference evidence="2" key="1">
    <citation type="submission" date="2021-08" db="EMBL/GenBank/DDBJ databases">
        <title>Complete genome sequence of Chryseobacterium sp strain PS-8.</title>
        <authorList>
            <person name="Das S.K."/>
        </authorList>
    </citation>
    <scope>NUCLEOTIDE SEQUENCE</scope>
    <source>
        <strain evidence="2">PS-8</strain>
    </source>
</reference>
<comment type="caution">
    <text evidence="2">The sequence shown here is derived from an EMBL/GenBank/DDBJ whole genome shotgun (WGS) entry which is preliminary data.</text>
</comment>
<dbReference type="EMBL" id="JACSGT010000001">
    <property type="protein sequence ID" value="MCF2218702.1"/>
    <property type="molecule type" value="Genomic_DNA"/>
</dbReference>
<accession>A0ABS9C2D0</accession>
<evidence type="ECO:0000313" key="2">
    <source>
        <dbReference type="EMBL" id="MCF2218702.1"/>
    </source>
</evidence>
<evidence type="ECO:0000313" key="3">
    <source>
        <dbReference type="Proteomes" id="UP001430374"/>
    </source>
</evidence>
<evidence type="ECO:0008006" key="4">
    <source>
        <dbReference type="Google" id="ProtNLM"/>
    </source>
</evidence>
<keyword evidence="1" id="KW-1133">Transmembrane helix</keyword>
<dbReference type="RefSeq" id="WP_235130412.1">
    <property type="nucleotide sequence ID" value="NZ_JACSGT010000001.1"/>
</dbReference>
<feature type="transmembrane region" description="Helical" evidence="1">
    <location>
        <begin position="113"/>
        <end position="131"/>
    </location>
</feature>
<dbReference type="Proteomes" id="UP001430374">
    <property type="component" value="Unassembled WGS sequence"/>
</dbReference>
<feature type="transmembrane region" description="Helical" evidence="1">
    <location>
        <begin position="45"/>
        <end position="67"/>
    </location>
</feature>
<feature type="transmembrane region" description="Helical" evidence="1">
    <location>
        <begin position="21"/>
        <end position="39"/>
    </location>
</feature>
<name>A0ABS9C2D0_9FLAO</name>
<keyword evidence="1" id="KW-0812">Transmembrane</keyword>
<keyword evidence="1" id="KW-0472">Membrane</keyword>